<evidence type="ECO:0000256" key="2">
    <source>
        <dbReference type="ARBA" id="ARBA00022679"/>
    </source>
</evidence>
<proteinExistence type="predicted"/>
<evidence type="ECO:0000313" key="4">
    <source>
        <dbReference type="EMBL" id="GAL87329.1"/>
    </source>
</evidence>
<keyword evidence="2 4" id="KW-0808">Transferase</keyword>
<dbReference type="Proteomes" id="UP000030185">
    <property type="component" value="Unassembled WGS sequence"/>
</dbReference>
<dbReference type="InterPro" id="IPR041698">
    <property type="entry name" value="Methyltransf_25"/>
</dbReference>
<keyword evidence="1 4" id="KW-0489">Methyltransferase</keyword>
<dbReference type="OrthoDB" id="9811589at2"/>
<dbReference type="Pfam" id="PF13649">
    <property type="entry name" value="Methyltransf_25"/>
    <property type="match status" value="1"/>
</dbReference>
<keyword evidence="5" id="KW-1185">Reference proteome</keyword>
<dbReference type="AlphaFoldDB" id="A0A098LLH3"/>
<accession>A0A098LLH3</accession>
<dbReference type="Gene3D" id="2.20.25.110">
    <property type="entry name" value="S-adenosyl-L-methionine-dependent methyltransferases"/>
    <property type="match status" value="1"/>
</dbReference>
<evidence type="ECO:0000259" key="3">
    <source>
        <dbReference type="Pfam" id="PF13649"/>
    </source>
</evidence>
<dbReference type="STRING" id="153721.MYP_4559"/>
<dbReference type="CDD" id="cd02440">
    <property type="entry name" value="AdoMet_MTases"/>
    <property type="match status" value="1"/>
</dbReference>
<organism evidence="4 5">
    <name type="scientific">Sporocytophaga myxococcoides</name>
    <dbReference type="NCBI Taxonomy" id="153721"/>
    <lineage>
        <taxon>Bacteria</taxon>
        <taxon>Pseudomonadati</taxon>
        <taxon>Bacteroidota</taxon>
        <taxon>Cytophagia</taxon>
        <taxon>Cytophagales</taxon>
        <taxon>Cytophagaceae</taxon>
        <taxon>Sporocytophaga</taxon>
    </lineage>
</organism>
<dbReference type="EMBL" id="BBLT01000012">
    <property type="protein sequence ID" value="GAL87329.1"/>
    <property type="molecule type" value="Genomic_DNA"/>
</dbReference>
<dbReference type="eggNOG" id="COG0500">
    <property type="taxonomic scope" value="Bacteria"/>
</dbReference>
<evidence type="ECO:0000256" key="1">
    <source>
        <dbReference type="ARBA" id="ARBA00022603"/>
    </source>
</evidence>
<dbReference type="Gene3D" id="3.40.50.150">
    <property type="entry name" value="Vaccinia Virus protein VP39"/>
    <property type="match status" value="1"/>
</dbReference>
<dbReference type="GO" id="GO:0008168">
    <property type="term" value="F:methyltransferase activity"/>
    <property type="evidence" value="ECO:0007669"/>
    <property type="project" value="UniProtKB-KW"/>
</dbReference>
<feature type="domain" description="Methyltransferase" evidence="3">
    <location>
        <begin position="50"/>
        <end position="141"/>
    </location>
</feature>
<dbReference type="GO" id="GO:0032259">
    <property type="term" value="P:methylation"/>
    <property type="evidence" value="ECO:0007669"/>
    <property type="project" value="UniProtKB-KW"/>
</dbReference>
<name>A0A098LLH3_9BACT</name>
<evidence type="ECO:0000313" key="5">
    <source>
        <dbReference type="Proteomes" id="UP000030185"/>
    </source>
</evidence>
<dbReference type="SUPFAM" id="SSF53335">
    <property type="entry name" value="S-adenosyl-L-methionine-dependent methyltransferases"/>
    <property type="match status" value="1"/>
</dbReference>
<protein>
    <submittedName>
        <fullName evidence="4">Methyltransferase, putative</fullName>
    </submittedName>
</protein>
<dbReference type="PANTHER" id="PTHR43861">
    <property type="entry name" value="TRANS-ACONITATE 2-METHYLTRANSFERASE-RELATED"/>
    <property type="match status" value="1"/>
</dbReference>
<comment type="caution">
    <text evidence="4">The sequence shown here is derived from an EMBL/GenBank/DDBJ whole genome shotgun (WGS) entry which is preliminary data.</text>
</comment>
<dbReference type="RefSeq" id="WP_045468567.1">
    <property type="nucleotide sequence ID" value="NZ_BBLT01000012.1"/>
</dbReference>
<dbReference type="InterPro" id="IPR029063">
    <property type="entry name" value="SAM-dependent_MTases_sf"/>
</dbReference>
<gene>
    <name evidence="4" type="ORF">MYP_4559</name>
</gene>
<sequence length="248" mass="29365">MALAKKEWFSEWFNSPYYHILYKHRDFEEAENFIDNLQETLKFVEGQTALDLGCGRGRHAFYMHKKGLNVTGIDLSEENIAFASKSEDETLHFFVHDMRNVFAENHFDYIFNLFTSFGYFDEENDNIQAIKAASTALRPKGRMVLDFFNTEKVIRNLQQKNEAIIDGIQFNISRMVYEGWIIKDIKIKDGSSELHFQERVKGVKREEFENYFKFAGLKILNLYGNYELQPFESESDRMIFILEKENYN</sequence>
<reference evidence="4 5" key="1">
    <citation type="submission" date="2014-09" db="EMBL/GenBank/DDBJ databases">
        <title>Sporocytophaga myxococcoides PG-01 genome sequencing.</title>
        <authorList>
            <person name="Liu L."/>
            <person name="Gao P.J."/>
            <person name="Chen G.J."/>
            <person name="Wang L.S."/>
        </authorList>
    </citation>
    <scope>NUCLEOTIDE SEQUENCE [LARGE SCALE GENOMIC DNA]</scope>
    <source>
        <strain evidence="4 5">PG-01</strain>
    </source>
</reference>
<dbReference type="PANTHER" id="PTHR43861:SF1">
    <property type="entry name" value="TRANS-ACONITATE 2-METHYLTRANSFERASE"/>
    <property type="match status" value="1"/>
</dbReference>